<accession>A0ABD3A829</accession>
<feature type="domain" description="FCP1 homology" evidence="3">
    <location>
        <begin position="198"/>
        <end position="379"/>
    </location>
</feature>
<name>A0ABD3A829_9GENT</name>
<dbReference type="PANTHER" id="PTHR12210">
    <property type="entry name" value="DULLARD PROTEIN PHOSPHATASE"/>
    <property type="match status" value="1"/>
</dbReference>
<dbReference type="Gene3D" id="3.40.50.1000">
    <property type="entry name" value="HAD superfamily/HAD-like"/>
    <property type="match status" value="1"/>
</dbReference>
<dbReference type="FunFam" id="3.40.50.1000:FF:000257">
    <property type="entry name" value="Haloacid dehalogenase-like hydrolase (HAD) superfamily protein"/>
    <property type="match status" value="1"/>
</dbReference>
<organism evidence="4 5">
    <name type="scientific">Cinchona calisaya</name>
    <dbReference type="NCBI Taxonomy" id="153742"/>
    <lineage>
        <taxon>Eukaryota</taxon>
        <taxon>Viridiplantae</taxon>
        <taxon>Streptophyta</taxon>
        <taxon>Embryophyta</taxon>
        <taxon>Tracheophyta</taxon>
        <taxon>Spermatophyta</taxon>
        <taxon>Magnoliopsida</taxon>
        <taxon>eudicotyledons</taxon>
        <taxon>Gunneridae</taxon>
        <taxon>Pentapetalae</taxon>
        <taxon>asterids</taxon>
        <taxon>lamiids</taxon>
        <taxon>Gentianales</taxon>
        <taxon>Rubiaceae</taxon>
        <taxon>Cinchonoideae</taxon>
        <taxon>Cinchoneae</taxon>
        <taxon>Cinchona</taxon>
    </lineage>
</organism>
<feature type="compositionally biased region" description="Basic residues" evidence="2">
    <location>
        <begin position="99"/>
        <end position="110"/>
    </location>
</feature>
<feature type="region of interest" description="Disordered" evidence="2">
    <location>
        <begin position="1"/>
        <end position="55"/>
    </location>
</feature>
<dbReference type="PROSITE" id="PS50969">
    <property type="entry name" value="FCP1"/>
    <property type="match status" value="1"/>
</dbReference>
<sequence length="423" mass="48429">MDTSSGLTLVQVNLESKKRRRRSRRRKRRKRQANDTQVVQNLDQMDQKVEHSRNGQIGLITEGTKQDATLEEDSITKLIQERQKPDSVSTTKPLENSVKTKKKKKKRKAIKKTDGIYGPQDMDILSNLNLADACNALANGKVVNQIMAIEQDSGFPMTKGSVISSLECVHKAEYHSTVANGAPNLLLVPRHVAARSPFCSRRKLLILDINGLLADIVTPAPLHCKADTRISGRAIFKRPFYYKFLKFCFKRFDVGVWSSRSKRIIDRVVDYLFGDLKHKLLFCWDMYHCTESGFKTLENRHKPLVCKELRKLWEKHYPNLPWEKGYYDESNTVLLDDSPYKALLNPMHTAIFPHSYCYGDKSDTSLGPGGDLRVYLEGLAITENIQTYIEQHPFGQRAIDETSPSWGFYSRVLRNMSAQSTKR</sequence>
<dbReference type="GO" id="GO:0015031">
    <property type="term" value="P:protein transport"/>
    <property type="evidence" value="ECO:0007669"/>
    <property type="project" value="UniProtKB-KW"/>
</dbReference>
<keyword evidence="1" id="KW-0653">Protein transport</keyword>
<comment type="similarity">
    <text evidence="1">Belongs to the TIM50 family.</text>
</comment>
<evidence type="ECO:0000256" key="1">
    <source>
        <dbReference type="RuleBase" id="RU365079"/>
    </source>
</evidence>
<dbReference type="Proteomes" id="UP001630127">
    <property type="component" value="Unassembled WGS sequence"/>
</dbReference>
<comment type="subunit">
    <text evidence="1">Component of the TIM23 complex.</text>
</comment>
<evidence type="ECO:0000256" key="2">
    <source>
        <dbReference type="SAM" id="MobiDB-lite"/>
    </source>
</evidence>
<dbReference type="Pfam" id="PF03031">
    <property type="entry name" value="NIF"/>
    <property type="match status" value="1"/>
</dbReference>
<comment type="function">
    <text evidence="1">Essential component of the TIM23 complex, a complex that mediates the translocation of transit peptide-containing proteins across the mitochondrial inner membrane.</text>
</comment>
<feature type="compositionally biased region" description="Polar residues" evidence="2">
    <location>
        <begin position="1"/>
        <end position="14"/>
    </location>
</feature>
<dbReference type="InterPro" id="IPR036412">
    <property type="entry name" value="HAD-like_sf"/>
</dbReference>
<evidence type="ECO:0000313" key="4">
    <source>
        <dbReference type="EMBL" id="KAL3525843.1"/>
    </source>
</evidence>
<dbReference type="GO" id="GO:0005744">
    <property type="term" value="C:TIM23 mitochondrial import inner membrane translocase complex"/>
    <property type="evidence" value="ECO:0007669"/>
    <property type="project" value="UniProtKB-UniRule"/>
</dbReference>
<comment type="subcellular location">
    <subcellularLocation>
        <location evidence="1">Mitochondrion inner membrane</location>
        <topology evidence="1">Single-pass membrane protein</topology>
    </subcellularLocation>
</comment>
<dbReference type="InterPro" id="IPR050365">
    <property type="entry name" value="TIM50"/>
</dbReference>
<dbReference type="SMART" id="SM00577">
    <property type="entry name" value="CPDc"/>
    <property type="match status" value="1"/>
</dbReference>
<dbReference type="InterPro" id="IPR023214">
    <property type="entry name" value="HAD_sf"/>
</dbReference>
<feature type="region of interest" description="Disordered" evidence="2">
    <location>
        <begin position="81"/>
        <end position="111"/>
    </location>
</feature>
<keyword evidence="1" id="KW-0811">Translocation</keyword>
<feature type="compositionally biased region" description="Polar residues" evidence="2">
    <location>
        <begin position="34"/>
        <end position="44"/>
    </location>
</feature>
<evidence type="ECO:0000313" key="5">
    <source>
        <dbReference type="Proteomes" id="UP001630127"/>
    </source>
</evidence>
<reference evidence="4 5" key="1">
    <citation type="submission" date="2024-11" db="EMBL/GenBank/DDBJ databases">
        <title>A near-complete genome assembly of Cinchona calisaya.</title>
        <authorList>
            <person name="Lian D.C."/>
            <person name="Zhao X.W."/>
            <person name="Wei L."/>
        </authorList>
    </citation>
    <scope>NUCLEOTIDE SEQUENCE [LARGE SCALE GENOMIC DNA]</scope>
    <source>
        <tissue evidence="4">Nenye</tissue>
    </source>
</reference>
<dbReference type="SUPFAM" id="SSF56784">
    <property type="entry name" value="HAD-like"/>
    <property type="match status" value="1"/>
</dbReference>
<feature type="compositionally biased region" description="Basic residues" evidence="2">
    <location>
        <begin position="17"/>
        <end position="31"/>
    </location>
</feature>
<dbReference type="AlphaFoldDB" id="A0ABD3A829"/>
<proteinExistence type="inferred from homology"/>
<keyword evidence="5" id="KW-1185">Reference proteome</keyword>
<gene>
    <name evidence="4" type="ORF">ACH5RR_014215</name>
</gene>
<evidence type="ECO:0000259" key="3">
    <source>
        <dbReference type="PROSITE" id="PS50969"/>
    </source>
</evidence>
<keyword evidence="1" id="KW-0813">Transport</keyword>
<keyword evidence="1" id="KW-0496">Mitochondrion</keyword>
<protein>
    <recommendedName>
        <fullName evidence="1">Mitochondrial import inner membrane translocase subunit TIM50</fullName>
    </recommendedName>
</protein>
<comment type="caution">
    <text evidence="4">The sequence shown here is derived from an EMBL/GenBank/DDBJ whole genome shotgun (WGS) entry which is preliminary data.</text>
</comment>
<dbReference type="InterPro" id="IPR004274">
    <property type="entry name" value="FCP1_dom"/>
</dbReference>
<keyword evidence="1" id="KW-0809">Transit peptide</keyword>
<dbReference type="EMBL" id="JBJUIK010000006">
    <property type="protein sequence ID" value="KAL3525843.1"/>
    <property type="molecule type" value="Genomic_DNA"/>
</dbReference>